<evidence type="ECO:0000313" key="8">
    <source>
        <dbReference type="EMBL" id="KIJ26643.1"/>
    </source>
</evidence>
<evidence type="ECO:0000256" key="4">
    <source>
        <dbReference type="SAM" id="MobiDB-lite"/>
    </source>
</evidence>
<feature type="region of interest" description="Disordered" evidence="4">
    <location>
        <begin position="169"/>
        <end position="192"/>
    </location>
</feature>
<evidence type="ECO:0000313" key="9">
    <source>
        <dbReference type="Proteomes" id="UP000054279"/>
    </source>
</evidence>
<evidence type="ECO:0000256" key="2">
    <source>
        <dbReference type="ARBA" id="ARBA00022741"/>
    </source>
</evidence>
<evidence type="ECO:0000256" key="6">
    <source>
        <dbReference type="SAM" id="SignalP"/>
    </source>
</evidence>
<dbReference type="Gene3D" id="1.20.5.510">
    <property type="entry name" value="Single helix bin"/>
    <property type="match status" value="1"/>
</dbReference>
<feature type="compositionally biased region" description="Polar residues" evidence="4">
    <location>
        <begin position="244"/>
        <end position="265"/>
    </location>
</feature>
<evidence type="ECO:0000256" key="5">
    <source>
        <dbReference type="SAM" id="Phobius"/>
    </source>
</evidence>
<feature type="domain" description="Epidermal growth factor receptor-like transmembrane-juxtamembrane segment" evidence="7">
    <location>
        <begin position="200"/>
        <end position="226"/>
    </location>
</feature>
<keyword evidence="2" id="KW-0547">Nucleotide-binding</keyword>
<evidence type="ECO:0000259" key="7">
    <source>
        <dbReference type="Pfam" id="PF21314"/>
    </source>
</evidence>
<name>A0A0C9TBV7_SPHS4</name>
<accession>A0A0C9TBV7</accession>
<keyword evidence="5" id="KW-0472">Membrane</keyword>
<gene>
    <name evidence="8" type="ORF">M422DRAFT_272276</name>
</gene>
<keyword evidence="9" id="KW-1185">Reference proteome</keyword>
<sequence>MSPIHTVLSVLSVTTLFSGVVKATYVQAGAYTFPECSNPAANWAFNEERISPCQVAAILEGQCTGDTFTIDEIAPDSAYGGPRALAASNLCQCSSVSYSMVSACSICQGGLFNPWSTWITNCSQIDISIGKYAITLPQGLAVPTWAYLNPTITGTFDENQAIQIANDASHAPDSTAAPTSTTTSGSGSFSGNSSSNAGTIAGGVVGGIAGLAILAFLIFFILRRRRNTKPHDQYAQEKLDLGSPPTTSVNTDAYSQPHTINSSSIPMKLYDPNDPSTFPKTPVCTYPTSTPPPGSATSYGVHGSETHNLILFDSTYRGIPEI</sequence>
<feature type="chain" id="PRO_5002203667" description="Epidermal growth factor receptor-like transmembrane-juxtamembrane segment domain-containing protein" evidence="6">
    <location>
        <begin position="24"/>
        <end position="322"/>
    </location>
</feature>
<dbReference type="Pfam" id="PF21314">
    <property type="entry name" value="TM_ErbB1"/>
    <property type="match status" value="1"/>
</dbReference>
<keyword evidence="1" id="KW-0597">Phosphoprotein</keyword>
<dbReference type="AlphaFoldDB" id="A0A0C9TBV7"/>
<protein>
    <recommendedName>
        <fullName evidence="7">Epidermal growth factor receptor-like transmembrane-juxtamembrane segment domain-containing protein</fullName>
    </recommendedName>
</protein>
<evidence type="ECO:0000256" key="3">
    <source>
        <dbReference type="ARBA" id="ARBA00022840"/>
    </source>
</evidence>
<reference evidence="8 9" key="1">
    <citation type="submission" date="2014-06" db="EMBL/GenBank/DDBJ databases">
        <title>Evolutionary Origins and Diversification of the Mycorrhizal Mutualists.</title>
        <authorList>
            <consortium name="DOE Joint Genome Institute"/>
            <consortium name="Mycorrhizal Genomics Consortium"/>
            <person name="Kohler A."/>
            <person name="Kuo A."/>
            <person name="Nagy L.G."/>
            <person name="Floudas D."/>
            <person name="Copeland A."/>
            <person name="Barry K.W."/>
            <person name="Cichocki N."/>
            <person name="Veneault-Fourrey C."/>
            <person name="LaButti K."/>
            <person name="Lindquist E.A."/>
            <person name="Lipzen A."/>
            <person name="Lundell T."/>
            <person name="Morin E."/>
            <person name="Murat C."/>
            <person name="Riley R."/>
            <person name="Ohm R."/>
            <person name="Sun H."/>
            <person name="Tunlid A."/>
            <person name="Henrissat B."/>
            <person name="Grigoriev I.V."/>
            <person name="Hibbett D.S."/>
            <person name="Martin F."/>
        </authorList>
    </citation>
    <scope>NUCLEOTIDE SEQUENCE [LARGE SCALE GENOMIC DNA]</scope>
    <source>
        <strain evidence="8 9">SS14</strain>
    </source>
</reference>
<keyword evidence="3" id="KW-0067">ATP-binding</keyword>
<dbReference type="HOGENOM" id="CLU_053888_2_0_1"/>
<evidence type="ECO:0000256" key="1">
    <source>
        <dbReference type="ARBA" id="ARBA00022553"/>
    </source>
</evidence>
<feature type="signal peptide" evidence="6">
    <location>
        <begin position="1"/>
        <end position="23"/>
    </location>
</feature>
<dbReference type="EMBL" id="KN837362">
    <property type="protein sequence ID" value="KIJ26643.1"/>
    <property type="molecule type" value="Genomic_DNA"/>
</dbReference>
<organism evidence="8 9">
    <name type="scientific">Sphaerobolus stellatus (strain SS14)</name>
    <dbReference type="NCBI Taxonomy" id="990650"/>
    <lineage>
        <taxon>Eukaryota</taxon>
        <taxon>Fungi</taxon>
        <taxon>Dikarya</taxon>
        <taxon>Basidiomycota</taxon>
        <taxon>Agaricomycotina</taxon>
        <taxon>Agaricomycetes</taxon>
        <taxon>Phallomycetidae</taxon>
        <taxon>Geastrales</taxon>
        <taxon>Sphaerobolaceae</taxon>
        <taxon>Sphaerobolus</taxon>
    </lineage>
</organism>
<keyword evidence="5" id="KW-0812">Transmembrane</keyword>
<dbReference type="GO" id="GO:0005524">
    <property type="term" value="F:ATP binding"/>
    <property type="evidence" value="ECO:0007669"/>
    <property type="project" value="UniProtKB-KW"/>
</dbReference>
<keyword evidence="6" id="KW-0732">Signal</keyword>
<keyword evidence="5" id="KW-1133">Transmembrane helix</keyword>
<feature type="region of interest" description="Disordered" evidence="4">
    <location>
        <begin position="238"/>
        <end position="265"/>
    </location>
</feature>
<feature type="transmembrane region" description="Helical" evidence="5">
    <location>
        <begin position="200"/>
        <end position="222"/>
    </location>
</feature>
<dbReference type="InterPro" id="IPR049328">
    <property type="entry name" value="TM_ErbB1"/>
</dbReference>
<proteinExistence type="predicted"/>
<dbReference type="OrthoDB" id="3268987at2759"/>
<dbReference type="Proteomes" id="UP000054279">
    <property type="component" value="Unassembled WGS sequence"/>
</dbReference>